<comment type="caution">
    <text evidence="2">The sequence shown here is derived from an EMBL/GenBank/DDBJ whole genome shotgun (WGS) entry which is preliminary data.</text>
</comment>
<evidence type="ECO:0000256" key="1">
    <source>
        <dbReference type="SAM" id="Phobius"/>
    </source>
</evidence>
<name>A0A4R0N3D5_9SPHI</name>
<dbReference type="EMBL" id="SJSK01000001">
    <property type="protein sequence ID" value="TCC93867.1"/>
    <property type="molecule type" value="Genomic_DNA"/>
</dbReference>
<evidence type="ECO:0000313" key="3">
    <source>
        <dbReference type="Proteomes" id="UP000292884"/>
    </source>
</evidence>
<feature type="transmembrane region" description="Helical" evidence="1">
    <location>
        <begin position="45"/>
        <end position="65"/>
    </location>
</feature>
<dbReference type="RefSeq" id="WP_131551733.1">
    <property type="nucleotide sequence ID" value="NZ_SJSK01000001.1"/>
</dbReference>
<accession>A0A4R0N3D5</accession>
<keyword evidence="1" id="KW-1133">Transmembrane helix</keyword>
<reference evidence="2 3" key="1">
    <citation type="submission" date="2019-02" db="EMBL/GenBank/DDBJ databases">
        <title>Pedobacter sp. RP-1-13 sp. nov., isolated from Arctic soil.</title>
        <authorList>
            <person name="Dahal R.H."/>
        </authorList>
    </citation>
    <scope>NUCLEOTIDE SEQUENCE [LARGE SCALE GENOMIC DNA]</scope>
    <source>
        <strain evidence="2 3">RP-1-13</strain>
    </source>
</reference>
<protein>
    <recommendedName>
        <fullName evidence="4">Anti-sigma factor</fullName>
    </recommendedName>
</protein>
<proteinExistence type="predicted"/>
<dbReference type="Proteomes" id="UP000292884">
    <property type="component" value="Unassembled WGS sequence"/>
</dbReference>
<evidence type="ECO:0000313" key="2">
    <source>
        <dbReference type="EMBL" id="TCC93867.1"/>
    </source>
</evidence>
<sequence>MSNKLEGFVKDNKKEFEVKGPSDQLWTRIEAELDKKKQPKKSIKMYQWMSIAATLVVSLGLYFTYNYNQAKNIDVADINPEFGKREVSFVSQIEEKKDSLAIYASENPDLYKRFTEDLKNLDAEYDRLKTELPESPNQIFVVKEMVKNREMQLQVLKQQLMIINQVNQYNKKENSI</sequence>
<gene>
    <name evidence="2" type="ORF">EZ428_03595</name>
</gene>
<keyword evidence="1" id="KW-0472">Membrane</keyword>
<dbReference type="OrthoDB" id="1120747at2"/>
<evidence type="ECO:0008006" key="4">
    <source>
        <dbReference type="Google" id="ProtNLM"/>
    </source>
</evidence>
<organism evidence="2 3">
    <name type="scientific">Pedobacter frigiditerrae</name>
    <dbReference type="NCBI Taxonomy" id="2530452"/>
    <lineage>
        <taxon>Bacteria</taxon>
        <taxon>Pseudomonadati</taxon>
        <taxon>Bacteroidota</taxon>
        <taxon>Sphingobacteriia</taxon>
        <taxon>Sphingobacteriales</taxon>
        <taxon>Sphingobacteriaceae</taxon>
        <taxon>Pedobacter</taxon>
    </lineage>
</organism>
<keyword evidence="1" id="KW-0812">Transmembrane</keyword>
<dbReference type="AlphaFoldDB" id="A0A4R0N3D5"/>
<keyword evidence="3" id="KW-1185">Reference proteome</keyword>